<reference evidence="1" key="1">
    <citation type="journal article" date="2024" name="BMC Genomics">
        <title>Functional annotation of a divergent genome using sequence and structure-based similarity.</title>
        <authorList>
            <person name="Svedberg D."/>
            <person name="Winiger R.R."/>
            <person name="Berg A."/>
            <person name="Sharma H."/>
            <person name="Tellgren-Roth C."/>
            <person name="Debrunner-Vossbrinck B.A."/>
            <person name="Vossbrinck C.R."/>
            <person name="Barandun J."/>
        </authorList>
    </citation>
    <scope>NUCLEOTIDE SEQUENCE</scope>
    <source>
        <strain evidence="1">Illinois isolate</strain>
    </source>
</reference>
<dbReference type="RefSeq" id="XP_065329254.1">
    <property type="nucleotide sequence ID" value="XM_065473182.1"/>
</dbReference>
<accession>A0AAX4JAU5</accession>
<sequence length="1336" mass="160414">MNLLFEPSKLNPLLIKKYSKNLHSLPESTKIQVCLYKILEHNKLRFLKYLPPIIISSLLQQDDIKFYSLKLHFNLPFQDKLISELLSYIISNNNLKLLTFLEKFSTNKYFVFIFRRILKQHKFLENSKQHKFSKFKEMKKYLQNNLYVPKIVSRFLDYYKEFLPEDIVSNIIEVDMDISYFIKMIKSLRFDICNVKEELMKYEVFRDYAIRQGFKKNMFLIKYVKRDDFEFYLRINKMRLEEYFENGVVRDYKYYPHLQIYNFCLRNKININLNKEYIYNINVYKIDTNNSIRDIIKNINLESLFYRDCDILLLDLIIIILCTYKDTEYLDKLISLDESYGVLDQSLYYTLVNTNMIEYLKRNIKNIKNIPDDFLIRDIEIEDIERYKDTYLRDEMIQRALCLSTNKLVTNLLNKYEDERGIYYKILRDQIHNTNTINSARLDINTSNSVDIRIFDIETSNLDFQEYKIFILENFESDEIYNKVKDTPLFFKYCISHSKFTRRYFQSINPSTCTLEEGKNIHTIINKYNRENQDDIKDNIDIIKDKDNLDIINIKDNLDIINIKDNIDIINIKDNIDNNLIYKVATALFADLDNLTEDKVYLLNLVYHIRYNDGLYLFYKYSDVLIRHYINDKADSDYMYYLNNKYLVYVLDLDPKYFRYILKFISSLDFSYIKLLISLLNDTNLSCVQESKRLLNNMKCINTEINNLKSQIIESFINKMNTQNTLLSILSLQFNYMIDDTSLYFILELVRRYIKDYKEYIFIILSKIEKLVINKEYYKKEIINILSIFVIQNNYYIKECRDLIETNIKQLKDEFIEDNKFIIDDELDLLVENIDKDLRVGYFLVEILKIINDDILNEKIFRKKTKENEPLINRPNFLAYAFDLEIFYKYLEEFLPVLKKIYISRENKIAVEAFKKLIKTKQVEEFIIRESFINISTRLSCIEILHHTLDDNVLTVLYIYKYDTNALIRKRVTEVLKNKVENYNILLKRIYQDILRYLDLYYEDIQDIASNVISELISKYSGIIDYEYSKRYKKIYPLLLVEGIKKNKLIQETKEYLTQNNISNISTTNIVLDKSNTTNTSFIDLDTTNIVLDNISNISSISSFDNKSSEVLVGLLIEKDRDFVYEYLSHNLNIQILKDNPNHVYNLLMYKKELSNNLTILEILSEEEKRTLLLHLINNISEYKEGIIYLLQNIPNLDLSTFNINIIYLYLVNTNKTDINLYKKVFSKLEDDELQVLIEKKNYKNIVEVTYKNIKKYDRLLSVLMSQNNIKSIERINEIYEFIKEEDKERVVNYLIYNYLIYENRSIVKKALLEYKINKGGEVKLEIINMIINNIM</sequence>
<keyword evidence="2" id="KW-1185">Reference proteome</keyword>
<organism evidence="1 2">
    <name type="scientific">Vairimorpha necatrix</name>
    <dbReference type="NCBI Taxonomy" id="6039"/>
    <lineage>
        <taxon>Eukaryota</taxon>
        <taxon>Fungi</taxon>
        <taxon>Fungi incertae sedis</taxon>
        <taxon>Microsporidia</taxon>
        <taxon>Nosematidae</taxon>
        <taxon>Vairimorpha</taxon>
    </lineage>
</organism>
<dbReference type="KEGG" id="vnx:VNE69_03319"/>
<gene>
    <name evidence="1" type="ORF">VNE69_03319</name>
</gene>
<name>A0AAX4JAU5_9MICR</name>
<dbReference type="GeneID" id="90540915"/>
<dbReference type="Proteomes" id="UP001334084">
    <property type="component" value="Chromosome 3"/>
</dbReference>
<dbReference type="EMBL" id="CP142728">
    <property type="protein sequence ID" value="WUR03109.1"/>
    <property type="molecule type" value="Genomic_DNA"/>
</dbReference>
<protein>
    <submittedName>
        <fullName evidence="1">Uncharacterized protein</fullName>
    </submittedName>
</protein>
<proteinExistence type="predicted"/>
<evidence type="ECO:0000313" key="1">
    <source>
        <dbReference type="EMBL" id="WUR03109.1"/>
    </source>
</evidence>
<evidence type="ECO:0000313" key="2">
    <source>
        <dbReference type="Proteomes" id="UP001334084"/>
    </source>
</evidence>